<gene>
    <name evidence="2" type="ORF">THASP1DRAFT_16667</name>
</gene>
<feature type="domain" description="Methyltransferase" evidence="1">
    <location>
        <begin position="59"/>
        <end position="150"/>
    </location>
</feature>
<dbReference type="PANTHER" id="PTHR43591">
    <property type="entry name" value="METHYLTRANSFERASE"/>
    <property type="match status" value="1"/>
</dbReference>
<accession>A0A4P9XP15</accession>
<dbReference type="InterPro" id="IPR041698">
    <property type="entry name" value="Methyltransf_25"/>
</dbReference>
<protein>
    <submittedName>
        <fullName evidence="2">S-adenosyl-L-methionine-dependent methyltransferase</fullName>
    </submittedName>
</protein>
<dbReference type="GO" id="GO:0008168">
    <property type="term" value="F:methyltransferase activity"/>
    <property type="evidence" value="ECO:0007669"/>
    <property type="project" value="UniProtKB-KW"/>
</dbReference>
<dbReference type="AlphaFoldDB" id="A0A4P9XP15"/>
<sequence>MREPNLAFVDGSAHLSVNGVPALVAVDQKELNAQDALHDVFRYALRTNHFVPLEQPQRILDVGCGSGRWLAEMSALFPYCQLHGVDIIDQLKRDQAPARLRLTLADLQDGLPYVSGWFDYVHQRSMRHFIPDNRWPQVTEELFRVCRAGGYIELVEYELAVMRQDPDAVQLLNALDDVSRMAGVGCVATRGLDVQLRRAGFADVCYRSDSLCIGDWGDVPGRMLDRHVRQFLRRARALVVDRFGILDAATYNRLAAAFSARQKANGAHLRLHIVTGKKPACEASVDTRVGFIL</sequence>
<keyword evidence="2" id="KW-0489">Methyltransferase</keyword>
<keyword evidence="2" id="KW-0808">Transferase</keyword>
<dbReference type="Pfam" id="PF13649">
    <property type="entry name" value="Methyltransf_25"/>
    <property type="match status" value="1"/>
</dbReference>
<dbReference type="GO" id="GO:0032259">
    <property type="term" value="P:methylation"/>
    <property type="evidence" value="ECO:0007669"/>
    <property type="project" value="UniProtKB-KW"/>
</dbReference>
<evidence type="ECO:0000313" key="3">
    <source>
        <dbReference type="Proteomes" id="UP000271241"/>
    </source>
</evidence>
<dbReference type="SUPFAM" id="SSF53335">
    <property type="entry name" value="S-adenosyl-L-methionine-dependent methyltransferases"/>
    <property type="match status" value="1"/>
</dbReference>
<dbReference type="STRING" id="78915.A0A4P9XP15"/>
<reference evidence="3" key="1">
    <citation type="journal article" date="2018" name="Nat. Microbiol.">
        <title>Leveraging single-cell genomics to expand the fungal tree of life.</title>
        <authorList>
            <person name="Ahrendt S.R."/>
            <person name="Quandt C.A."/>
            <person name="Ciobanu D."/>
            <person name="Clum A."/>
            <person name="Salamov A."/>
            <person name="Andreopoulos B."/>
            <person name="Cheng J.F."/>
            <person name="Woyke T."/>
            <person name="Pelin A."/>
            <person name="Henrissat B."/>
            <person name="Reynolds N.K."/>
            <person name="Benny G.L."/>
            <person name="Smith M.E."/>
            <person name="James T.Y."/>
            <person name="Grigoriev I.V."/>
        </authorList>
    </citation>
    <scope>NUCLEOTIDE SEQUENCE [LARGE SCALE GENOMIC DNA]</scope>
    <source>
        <strain evidence="3">RSA 1356</strain>
    </source>
</reference>
<dbReference type="EMBL" id="KZ992683">
    <property type="protein sequence ID" value="RKP07705.1"/>
    <property type="molecule type" value="Genomic_DNA"/>
</dbReference>
<evidence type="ECO:0000313" key="2">
    <source>
        <dbReference type="EMBL" id="RKP07705.1"/>
    </source>
</evidence>
<dbReference type="Proteomes" id="UP000271241">
    <property type="component" value="Unassembled WGS sequence"/>
</dbReference>
<organism evidence="2 3">
    <name type="scientific">Thamnocephalis sphaerospora</name>
    <dbReference type="NCBI Taxonomy" id="78915"/>
    <lineage>
        <taxon>Eukaryota</taxon>
        <taxon>Fungi</taxon>
        <taxon>Fungi incertae sedis</taxon>
        <taxon>Zoopagomycota</taxon>
        <taxon>Zoopagomycotina</taxon>
        <taxon>Zoopagomycetes</taxon>
        <taxon>Zoopagales</taxon>
        <taxon>Sigmoideomycetaceae</taxon>
        <taxon>Thamnocephalis</taxon>
    </lineage>
</organism>
<keyword evidence="3" id="KW-1185">Reference proteome</keyword>
<dbReference type="Gene3D" id="3.40.50.150">
    <property type="entry name" value="Vaccinia Virus protein VP39"/>
    <property type="match status" value="1"/>
</dbReference>
<name>A0A4P9XP15_9FUNG</name>
<evidence type="ECO:0000259" key="1">
    <source>
        <dbReference type="Pfam" id="PF13649"/>
    </source>
</evidence>
<dbReference type="CDD" id="cd02440">
    <property type="entry name" value="AdoMet_MTases"/>
    <property type="match status" value="1"/>
</dbReference>
<dbReference type="InterPro" id="IPR029063">
    <property type="entry name" value="SAM-dependent_MTases_sf"/>
</dbReference>
<proteinExistence type="predicted"/>
<dbReference type="PANTHER" id="PTHR43591:SF110">
    <property type="entry name" value="RHODANESE DOMAIN-CONTAINING PROTEIN"/>
    <property type="match status" value="1"/>
</dbReference>
<dbReference type="OrthoDB" id="2013972at2759"/>